<dbReference type="eggNOG" id="COG2227">
    <property type="taxonomic scope" value="Bacteria"/>
</dbReference>
<reference evidence="2 3" key="1">
    <citation type="journal article" date="2010" name="Stand. Genomic Sci.">
        <title>Complete genome sequence of Acetohalobium arabaticum type strain (Z-7288).</title>
        <authorList>
            <person name="Sikorski J."/>
            <person name="Lapidus A."/>
            <person name="Chertkov O."/>
            <person name="Lucas S."/>
            <person name="Copeland A."/>
            <person name="Glavina Del Rio T."/>
            <person name="Nolan M."/>
            <person name="Tice H."/>
            <person name="Cheng J.F."/>
            <person name="Han C."/>
            <person name="Brambilla E."/>
            <person name="Pitluck S."/>
            <person name="Liolios K."/>
            <person name="Ivanova N."/>
            <person name="Mavromatis K."/>
            <person name="Mikhailova N."/>
            <person name="Pati A."/>
            <person name="Bruce D."/>
            <person name="Detter C."/>
            <person name="Tapia R."/>
            <person name="Goodwin L."/>
            <person name="Chen A."/>
            <person name="Palaniappan K."/>
            <person name="Land M."/>
            <person name="Hauser L."/>
            <person name="Chang Y.J."/>
            <person name="Jeffries C.D."/>
            <person name="Rohde M."/>
            <person name="Goker M."/>
            <person name="Spring S."/>
            <person name="Woyke T."/>
            <person name="Bristow J."/>
            <person name="Eisen J.A."/>
            <person name="Markowitz V."/>
            <person name="Hugenholtz P."/>
            <person name="Kyrpides N.C."/>
            <person name="Klenk H.P."/>
        </authorList>
    </citation>
    <scope>NUCLEOTIDE SEQUENCE [LARGE SCALE GENOMIC DNA]</scope>
    <source>
        <strain evidence="3">ATCC 49924 / DSM 5501 / Z-7288</strain>
    </source>
</reference>
<organism evidence="2 3">
    <name type="scientific">Acetohalobium arabaticum (strain ATCC 49924 / DSM 5501 / Z-7288)</name>
    <dbReference type="NCBI Taxonomy" id="574087"/>
    <lineage>
        <taxon>Bacteria</taxon>
        <taxon>Bacillati</taxon>
        <taxon>Bacillota</taxon>
        <taxon>Clostridia</taxon>
        <taxon>Halanaerobiales</taxon>
        <taxon>Halobacteroidaceae</taxon>
        <taxon>Acetohalobium</taxon>
    </lineage>
</organism>
<dbReference type="Pfam" id="PF08241">
    <property type="entry name" value="Methyltransf_11"/>
    <property type="match status" value="1"/>
</dbReference>
<keyword evidence="3" id="KW-1185">Reference proteome</keyword>
<evidence type="ECO:0000313" key="3">
    <source>
        <dbReference type="Proteomes" id="UP000001661"/>
    </source>
</evidence>
<dbReference type="InterPro" id="IPR013216">
    <property type="entry name" value="Methyltransf_11"/>
</dbReference>
<evidence type="ECO:0000259" key="1">
    <source>
        <dbReference type="Pfam" id="PF08241"/>
    </source>
</evidence>
<gene>
    <name evidence="2" type="ordered locus">Acear_0126</name>
</gene>
<dbReference type="Proteomes" id="UP000001661">
    <property type="component" value="Chromosome"/>
</dbReference>
<dbReference type="AlphaFoldDB" id="D9QSY9"/>
<dbReference type="RefSeq" id="WP_013277124.1">
    <property type="nucleotide sequence ID" value="NC_014378.1"/>
</dbReference>
<dbReference type="InterPro" id="IPR029063">
    <property type="entry name" value="SAM-dependent_MTases_sf"/>
</dbReference>
<name>D9QSY9_ACEAZ</name>
<dbReference type="Gene3D" id="3.40.50.150">
    <property type="entry name" value="Vaccinia Virus protein VP39"/>
    <property type="match status" value="1"/>
</dbReference>
<feature type="domain" description="Methyltransferase type 11" evidence="1">
    <location>
        <begin position="40"/>
        <end position="138"/>
    </location>
</feature>
<dbReference type="HOGENOM" id="CLU_080680_0_0_9"/>
<dbReference type="CDD" id="cd02440">
    <property type="entry name" value="AdoMet_MTases"/>
    <property type="match status" value="1"/>
</dbReference>
<sequence length="202" mass="23456">MLELTEERVMPRKMNPENGLLIEHKVRYRFASQYCQGRVLDIACGVGYGSEMILALGEGITEIIGVDNEQKVIEYARKHYSHPPITFKTGNANDKELADKIGKFDTIVSLETVEHIKDDFEFINNLNRLLKPDGRVIISTPFGRGREEPCSNPYHYRQYREEEFRELLSLFSDVELYCQLNETIEIPKPDKKYYLMVAVCQK</sequence>
<dbReference type="SUPFAM" id="SSF53335">
    <property type="entry name" value="S-adenosyl-L-methionine-dependent methyltransferases"/>
    <property type="match status" value="1"/>
</dbReference>
<accession>D9QSY9</accession>
<dbReference type="KEGG" id="aar:Acear_0126"/>
<keyword evidence="2" id="KW-0489">Methyltransferase</keyword>
<keyword evidence="2" id="KW-0808">Transferase</keyword>
<dbReference type="GO" id="GO:0032259">
    <property type="term" value="P:methylation"/>
    <property type="evidence" value="ECO:0007669"/>
    <property type="project" value="UniProtKB-KW"/>
</dbReference>
<protein>
    <submittedName>
        <fullName evidence="2">Methyltransferase type 11</fullName>
    </submittedName>
</protein>
<proteinExistence type="predicted"/>
<dbReference type="EMBL" id="CP002105">
    <property type="protein sequence ID" value="ADL11677.1"/>
    <property type="molecule type" value="Genomic_DNA"/>
</dbReference>
<dbReference type="STRING" id="574087.Acear_0126"/>
<evidence type="ECO:0000313" key="2">
    <source>
        <dbReference type="EMBL" id="ADL11677.1"/>
    </source>
</evidence>
<dbReference type="PANTHER" id="PTHR43861">
    <property type="entry name" value="TRANS-ACONITATE 2-METHYLTRANSFERASE-RELATED"/>
    <property type="match status" value="1"/>
</dbReference>
<dbReference type="GO" id="GO:0008757">
    <property type="term" value="F:S-adenosylmethionine-dependent methyltransferase activity"/>
    <property type="evidence" value="ECO:0007669"/>
    <property type="project" value="InterPro"/>
</dbReference>